<accession>A0A2G8S3F9</accession>
<evidence type="ECO:0000313" key="3">
    <source>
        <dbReference type="Proteomes" id="UP000230002"/>
    </source>
</evidence>
<evidence type="ECO:0000313" key="2">
    <source>
        <dbReference type="EMBL" id="PIL28088.1"/>
    </source>
</evidence>
<dbReference type="Proteomes" id="UP000230002">
    <property type="component" value="Unassembled WGS sequence"/>
</dbReference>
<comment type="caution">
    <text evidence="2">The sequence shown here is derived from an EMBL/GenBank/DDBJ whole genome shotgun (WGS) entry which is preliminary data.</text>
</comment>
<feature type="compositionally biased region" description="Basic and acidic residues" evidence="1">
    <location>
        <begin position="1"/>
        <end position="10"/>
    </location>
</feature>
<dbReference type="AlphaFoldDB" id="A0A2G8S3F9"/>
<reference evidence="2 3" key="1">
    <citation type="journal article" date="2015" name="Sci. Rep.">
        <title>Chromosome-level genome map provides insights into diverse defense mechanisms in the medicinal fungus Ganoderma sinense.</title>
        <authorList>
            <person name="Zhu Y."/>
            <person name="Xu J."/>
            <person name="Sun C."/>
            <person name="Zhou S."/>
            <person name="Xu H."/>
            <person name="Nelson D.R."/>
            <person name="Qian J."/>
            <person name="Song J."/>
            <person name="Luo H."/>
            <person name="Xiang L."/>
            <person name="Li Y."/>
            <person name="Xu Z."/>
            <person name="Ji A."/>
            <person name="Wang L."/>
            <person name="Lu S."/>
            <person name="Hayward A."/>
            <person name="Sun W."/>
            <person name="Li X."/>
            <person name="Schwartz D.C."/>
            <person name="Wang Y."/>
            <person name="Chen S."/>
        </authorList>
    </citation>
    <scope>NUCLEOTIDE SEQUENCE [LARGE SCALE GENOMIC DNA]</scope>
    <source>
        <strain evidence="2 3">ZZ0214-1</strain>
    </source>
</reference>
<gene>
    <name evidence="2" type="ORF">GSI_09842</name>
</gene>
<feature type="region of interest" description="Disordered" evidence="1">
    <location>
        <begin position="1"/>
        <end position="41"/>
    </location>
</feature>
<sequence>MEQPDERLDLDIGQAKLGHDPWKPDEETGEPIGDDPLPSKVNMENRMYQSMLKLYADKASQNLKVPRPKLELIEPFEVDQVDCPTTTSLQKSSDQEIFLLRNVLLKINGKYQEGHGILHMVYFPHETERVEAARIERPKSPESSKSLDLGENNAVEQFNAQFRPYRPTLHDLEQSMMEMGYEHTRAMPFTKSHHNTEL</sequence>
<feature type="compositionally biased region" description="Basic and acidic residues" evidence="1">
    <location>
        <begin position="17"/>
        <end position="26"/>
    </location>
</feature>
<proteinExistence type="predicted"/>
<keyword evidence="3" id="KW-1185">Reference proteome</keyword>
<name>A0A2G8S3F9_9APHY</name>
<dbReference type="OrthoDB" id="2753131at2759"/>
<dbReference type="EMBL" id="AYKW01000029">
    <property type="protein sequence ID" value="PIL28088.1"/>
    <property type="molecule type" value="Genomic_DNA"/>
</dbReference>
<protein>
    <submittedName>
        <fullName evidence="2">Uncharacterized protein</fullName>
    </submittedName>
</protein>
<evidence type="ECO:0000256" key="1">
    <source>
        <dbReference type="SAM" id="MobiDB-lite"/>
    </source>
</evidence>
<organism evidence="2 3">
    <name type="scientific">Ganoderma sinense ZZ0214-1</name>
    <dbReference type="NCBI Taxonomy" id="1077348"/>
    <lineage>
        <taxon>Eukaryota</taxon>
        <taxon>Fungi</taxon>
        <taxon>Dikarya</taxon>
        <taxon>Basidiomycota</taxon>
        <taxon>Agaricomycotina</taxon>
        <taxon>Agaricomycetes</taxon>
        <taxon>Polyporales</taxon>
        <taxon>Polyporaceae</taxon>
        <taxon>Ganoderma</taxon>
    </lineage>
</organism>